<comment type="caution">
    <text evidence="1">The sequence shown here is derived from an EMBL/GenBank/DDBJ whole genome shotgun (WGS) entry which is preliminary data.</text>
</comment>
<organism evidence="1 2">
    <name type="scientific">Arachis hypogaea</name>
    <name type="common">Peanut</name>
    <dbReference type="NCBI Taxonomy" id="3818"/>
    <lineage>
        <taxon>Eukaryota</taxon>
        <taxon>Viridiplantae</taxon>
        <taxon>Streptophyta</taxon>
        <taxon>Embryophyta</taxon>
        <taxon>Tracheophyta</taxon>
        <taxon>Spermatophyta</taxon>
        <taxon>Magnoliopsida</taxon>
        <taxon>eudicotyledons</taxon>
        <taxon>Gunneridae</taxon>
        <taxon>Pentapetalae</taxon>
        <taxon>rosids</taxon>
        <taxon>fabids</taxon>
        <taxon>Fabales</taxon>
        <taxon>Fabaceae</taxon>
        <taxon>Papilionoideae</taxon>
        <taxon>50 kb inversion clade</taxon>
        <taxon>dalbergioids sensu lato</taxon>
        <taxon>Dalbergieae</taxon>
        <taxon>Pterocarpus clade</taxon>
        <taxon>Arachis</taxon>
    </lineage>
</organism>
<name>A0A445ACZ0_ARAHY</name>
<dbReference type="AlphaFoldDB" id="A0A445ACZ0"/>
<accession>A0A445ACZ0</accession>
<dbReference type="EMBL" id="SDMP01000012">
    <property type="protein sequence ID" value="RYR24225.1"/>
    <property type="molecule type" value="Genomic_DNA"/>
</dbReference>
<reference evidence="1 2" key="1">
    <citation type="submission" date="2019-01" db="EMBL/GenBank/DDBJ databases">
        <title>Sequencing of cultivated peanut Arachis hypogaea provides insights into genome evolution and oil improvement.</title>
        <authorList>
            <person name="Chen X."/>
        </authorList>
    </citation>
    <scope>NUCLEOTIDE SEQUENCE [LARGE SCALE GENOMIC DNA]</scope>
    <source>
        <strain evidence="2">cv. Fuhuasheng</strain>
        <tissue evidence="1">Leaves</tissue>
    </source>
</reference>
<gene>
    <name evidence="1" type="ORF">Ahy_B02g057718</name>
</gene>
<proteinExistence type="predicted"/>
<dbReference type="Proteomes" id="UP000289738">
    <property type="component" value="Chromosome B02"/>
</dbReference>
<evidence type="ECO:0000313" key="2">
    <source>
        <dbReference type="Proteomes" id="UP000289738"/>
    </source>
</evidence>
<keyword evidence="2" id="KW-1185">Reference proteome</keyword>
<evidence type="ECO:0000313" key="1">
    <source>
        <dbReference type="EMBL" id="RYR24225.1"/>
    </source>
</evidence>
<sequence length="103" mass="11431">MIKHVARDFELILYTQMTSAAGERSADVVIGICRHCRLRWLPGCCRAGPETAAVSIQPSFLSFGKAVYTAAKRVGLCFEAAFDFGLRRKGLCETFGLWNCVLR</sequence>
<protein>
    <submittedName>
        <fullName evidence="1">Uncharacterized protein</fullName>
    </submittedName>
</protein>